<evidence type="ECO:0000256" key="2">
    <source>
        <dbReference type="ARBA" id="ARBA00022679"/>
    </source>
</evidence>
<feature type="region of interest" description="Disordered" evidence="6">
    <location>
        <begin position="297"/>
        <end position="317"/>
    </location>
</feature>
<keyword evidence="3" id="KW-0547">Nucleotide-binding</keyword>
<dbReference type="EMBL" id="LT629749">
    <property type="protein sequence ID" value="SDT42253.1"/>
    <property type="molecule type" value="Genomic_DNA"/>
</dbReference>
<protein>
    <recommendedName>
        <fullName evidence="1">non-specific serine/threonine protein kinase</fullName>
        <ecNumber evidence="1">2.7.11.1</ecNumber>
    </recommendedName>
</protein>
<dbReference type="InterPro" id="IPR050660">
    <property type="entry name" value="NEK_Ser/Thr_kinase"/>
</dbReference>
<dbReference type="GO" id="GO:0005524">
    <property type="term" value="F:ATP binding"/>
    <property type="evidence" value="ECO:0007669"/>
    <property type="project" value="UniProtKB-KW"/>
</dbReference>
<evidence type="ECO:0000313" key="9">
    <source>
        <dbReference type="Proteomes" id="UP000199092"/>
    </source>
</evidence>
<keyword evidence="8" id="KW-0723">Serine/threonine-protein kinase</keyword>
<keyword evidence="9" id="KW-1185">Reference proteome</keyword>
<evidence type="ECO:0000256" key="1">
    <source>
        <dbReference type="ARBA" id="ARBA00012513"/>
    </source>
</evidence>
<organism evidence="8 9">
    <name type="scientific">Friedmanniella luteola</name>
    <dbReference type="NCBI Taxonomy" id="546871"/>
    <lineage>
        <taxon>Bacteria</taxon>
        <taxon>Bacillati</taxon>
        <taxon>Actinomycetota</taxon>
        <taxon>Actinomycetes</taxon>
        <taxon>Propionibacteriales</taxon>
        <taxon>Nocardioidaceae</taxon>
        <taxon>Friedmanniella</taxon>
    </lineage>
</organism>
<evidence type="ECO:0000256" key="5">
    <source>
        <dbReference type="ARBA" id="ARBA00022840"/>
    </source>
</evidence>
<gene>
    <name evidence="8" type="ORF">SAMN04488543_4297</name>
</gene>
<proteinExistence type="predicted"/>
<evidence type="ECO:0000256" key="3">
    <source>
        <dbReference type="ARBA" id="ARBA00022741"/>
    </source>
</evidence>
<dbReference type="SUPFAM" id="SSF56112">
    <property type="entry name" value="Protein kinase-like (PK-like)"/>
    <property type="match status" value="1"/>
</dbReference>
<dbReference type="RefSeq" id="WP_091416046.1">
    <property type="nucleotide sequence ID" value="NZ_LT629749.1"/>
</dbReference>
<dbReference type="PROSITE" id="PS50011">
    <property type="entry name" value="PROTEIN_KINASE_DOM"/>
    <property type="match status" value="1"/>
</dbReference>
<accession>A0A1H2A8P6</accession>
<dbReference type="Proteomes" id="UP000199092">
    <property type="component" value="Chromosome I"/>
</dbReference>
<feature type="domain" description="Protein kinase" evidence="7">
    <location>
        <begin position="33"/>
        <end position="292"/>
    </location>
</feature>
<dbReference type="CDD" id="cd14014">
    <property type="entry name" value="STKc_PknB_like"/>
    <property type="match status" value="1"/>
</dbReference>
<keyword evidence="5" id="KW-0067">ATP-binding</keyword>
<dbReference type="OrthoDB" id="9762169at2"/>
<keyword evidence="4 8" id="KW-0418">Kinase</keyword>
<dbReference type="PANTHER" id="PTHR43671">
    <property type="entry name" value="SERINE/THREONINE-PROTEIN KINASE NEK"/>
    <property type="match status" value="1"/>
</dbReference>
<dbReference type="InterPro" id="IPR011009">
    <property type="entry name" value="Kinase-like_dom_sf"/>
</dbReference>
<evidence type="ECO:0000259" key="7">
    <source>
        <dbReference type="PROSITE" id="PS50011"/>
    </source>
</evidence>
<sequence>MAEQAAVLEDRAEHDRDDDVAVVAVGAEIAPGYRVAEHLRRGDALDVYAVFSDERLCSCVAKVVRPDRAAVERVRRRLAQEGFLLQTLTHPLLVRGLATFTQPEVVVIMETIPGPTLEEIIEDRASRLAAAELCHLGSQVAAAAHYLHQSGYLHLDVRPSNIVSHGGIAKLIDLSLARPAGPVPRGFGSHLYMSPEQATGSHVTEAADTWAIGATLYEAAAGIGPFDAHDAADAAVLDRDDYLQLRRPAPPLRRFGRRLPSGLAALIEACLHPDPQLRPSARAVWQGLQEVLTHLGPAEPAAPGLAPGQPVDGPASP</sequence>
<feature type="compositionally biased region" description="Low complexity" evidence="6">
    <location>
        <begin position="297"/>
        <end position="308"/>
    </location>
</feature>
<evidence type="ECO:0000256" key="6">
    <source>
        <dbReference type="SAM" id="MobiDB-lite"/>
    </source>
</evidence>
<evidence type="ECO:0000256" key="4">
    <source>
        <dbReference type="ARBA" id="ARBA00022777"/>
    </source>
</evidence>
<dbReference type="Gene3D" id="1.10.510.10">
    <property type="entry name" value="Transferase(Phosphotransferase) domain 1"/>
    <property type="match status" value="1"/>
</dbReference>
<name>A0A1H2A8P6_9ACTN</name>
<dbReference type="Gene3D" id="3.30.200.20">
    <property type="entry name" value="Phosphorylase Kinase, domain 1"/>
    <property type="match status" value="1"/>
</dbReference>
<dbReference type="InterPro" id="IPR000719">
    <property type="entry name" value="Prot_kinase_dom"/>
</dbReference>
<reference evidence="8 9" key="1">
    <citation type="submission" date="2016-10" db="EMBL/GenBank/DDBJ databases">
        <authorList>
            <person name="de Groot N.N."/>
        </authorList>
    </citation>
    <scope>NUCLEOTIDE SEQUENCE [LARGE SCALE GENOMIC DNA]</scope>
    <source>
        <strain evidence="8 9">DSM 21741</strain>
    </source>
</reference>
<dbReference type="STRING" id="546871.SAMN04488543_4297"/>
<dbReference type="GO" id="GO:0004674">
    <property type="term" value="F:protein serine/threonine kinase activity"/>
    <property type="evidence" value="ECO:0007669"/>
    <property type="project" value="UniProtKB-KW"/>
</dbReference>
<evidence type="ECO:0000313" key="8">
    <source>
        <dbReference type="EMBL" id="SDT42253.1"/>
    </source>
</evidence>
<keyword evidence="2" id="KW-0808">Transferase</keyword>
<dbReference type="PANTHER" id="PTHR43671:SF13">
    <property type="entry name" value="SERINE_THREONINE-PROTEIN KINASE NEK2"/>
    <property type="match status" value="1"/>
</dbReference>
<dbReference type="AlphaFoldDB" id="A0A1H2A8P6"/>
<dbReference type="Pfam" id="PF00069">
    <property type="entry name" value="Pkinase"/>
    <property type="match status" value="1"/>
</dbReference>
<dbReference type="EC" id="2.7.11.1" evidence="1"/>